<dbReference type="AlphaFoldDB" id="A0A2H0VAP7"/>
<dbReference type="EMBL" id="PFAK01000044">
    <property type="protein sequence ID" value="PIR96187.1"/>
    <property type="molecule type" value="Genomic_DNA"/>
</dbReference>
<gene>
    <name evidence="3" type="ORF">COT92_02565</name>
</gene>
<protein>
    <submittedName>
        <fullName evidence="3">Uncharacterized protein</fullName>
    </submittedName>
</protein>
<feature type="coiled-coil region" evidence="1">
    <location>
        <begin position="56"/>
        <end position="139"/>
    </location>
</feature>
<reference evidence="4" key="1">
    <citation type="submission" date="2017-09" db="EMBL/GenBank/DDBJ databases">
        <title>Depth-based differentiation of microbial function through sediment-hosted aquifers and enrichment of novel symbionts in the deep terrestrial subsurface.</title>
        <authorList>
            <person name="Probst A.J."/>
            <person name="Ladd B."/>
            <person name="Jarett J.K."/>
            <person name="Geller-Mcgrath D.E."/>
            <person name="Sieber C.M.K."/>
            <person name="Emerson J.B."/>
            <person name="Anantharaman K."/>
            <person name="Thomas B.C."/>
            <person name="Malmstrom R."/>
            <person name="Stieglmeier M."/>
            <person name="Klingl A."/>
            <person name="Woyke T."/>
            <person name="Ryan C.M."/>
            <person name="Banfield J.F."/>
        </authorList>
    </citation>
    <scope>NUCLEOTIDE SEQUENCE [LARGE SCALE GENOMIC DNA]</scope>
</reference>
<dbReference type="Proteomes" id="UP000230922">
    <property type="component" value="Unassembled WGS sequence"/>
</dbReference>
<evidence type="ECO:0000313" key="3">
    <source>
        <dbReference type="EMBL" id="PIR96187.1"/>
    </source>
</evidence>
<keyword evidence="2" id="KW-0812">Transmembrane</keyword>
<organism evidence="3 4">
    <name type="scientific">Candidatus Doudnabacteria bacterium CG10_big_fil_rev_8_21_14_0_10_42_18</name>
    <dbReference type="NCBI Taxonomy" id="1974552"/>
    <lineage>
        <taxon>Bacteria</taxon>
        <taxon>Candidatus Doudnaibacteriota</taxon>
    </lineage>
</organism>
<evidence type="ECO:0000256" key="1">
    <source>
        <dbReference type="SAM" id="Coils"/>
    </source>
</evidence>
<proteinExistence type="predicted"/>
<comment type="caution">
    <text evidence="3">The sequence shown here is derived from an EMBL/GenBank/DDBJ whole genome shotgun (WGS) entry which is preliminary data.</text>
</comment>
<feature type="transmembrane region" description="Helical" evidence="2">
    <location>
        <begin position="6"/>
        <end position="26"/>
    </location>
</feature>
<keyword evidence="1" id="KW-0175">Coiled coil</keyword>
<keyword evidence="2" id="KW-1133">Transmembrane helix</keyword>
<accession>A0A2H0VAP7</accession>
<sequence length="140" mass="15832">MDWIGSTNSLLVHTVLFVVGFSLNIFGVAYDRILLILTTAVSLEAIYLAIFIQMAVNKTSQSLQDVEEDIEEIAEDVEDIQEDMQGLGEDVEEIQEDIDEIQKDDQEDEVVDKKTQDSLAKIETRLQNIIAEIDKVKSKK</sequence>
<evidence type="ECO:0000256" key="2">
    <source>
        <dbReference type="SAM" id="Phobius"/>
    </source>
</evidence>
<keyword evidence="2" id="KW-0472">Membrane</keyword>
<name>A0A2H0VAP7_9BACT</name>
<dbReference type="Gene3D" id="1.20.1480.30">
    <property type="entry name" value="Designed four-helix bundle protein"/>
    <property type="match status" value="1"/>
</dbReference>
<feature type="transmembrane region" description="Helical" evidence="2">
    <location>
        <begin position="33"/>
        <end position="56"/>
    </location>
</feature>
<evidence type="ECO:0000313" key="4">
    <source>
        <dbReference type="Proteomes" id="UP000230922"/>
    </source>
</evidence>